<protein>
    <submittedName>
        <fullName evidence="1">Uncharacterized protein</fullName>
    </submittedName>
</protein>
<name>A0A0H2XYM9_BURO1</name>
<reference evidence="1" key="1">
    <citation type="submission" date="2006-05" db="EMBL/GenBank/DDBJ databases">
        <title>Complete sequence of chromosome 2 of Burkholderia cenocepacia AU 1054.</title>
        <authorList>
            <consortium name="US DOE Joint Genome Institute"/>
            <person name="Copeland A."/>
            <person name="Lucas S."/>
            <person name="Lapidus A."/>
            <person name="Barry K."/>
            <person name="Detter J.C."/>
            <person name="Glavina del Rio T."/>
            <person name="Hammon N."/>
            <person name="Israni S."/>
            <person name="Dalin E."/>
            <person name="Tice H."/>
            <person name="Pitluck S."/>
            <person name="Chain P."/>
            <person name="Malfatti S."/>
            <person name="Shin M."/>
            <person name="Vergez L."/>
            <person name="Schmutz J."/>
            <person name="Larimer F."/>
            <person name="Land M."/>
            <person name="Hauser L."/>
            <person name="Kyrpides N."/>
            <person name="Lykidis A."/>
            <person name="LiPuma J.J."/>
            <person name="Konstantinidis K."/>
            <person name="Tiedje J.M."/>
            <person name="Richardson P."/>
        </authorList>
    </citation>
    <scope>NUCLEOTIDE SEQUENCE [LARGE SCALE GENOMIC DNA]</scope>
    <source>
        <strain evidence="1">AU 1054</strain>
    </source>
</reference>
<dbReference type="AlphaFoldDB" id="A0A0H2XYM9"/>
<accession>A0A0H2XYM9</accession>
<gene>
    <name evidence="1" type="ordered locus">Bcen_5271</name>
</gene>
<organism evidence="1">
    <name type="scientific">Burkholderia orbicola (strain AU 1054)</name>
    <dbReference type="NCBI Taxonomy" id="331271"/>
    <lineage>
        <taxon>Bacteria</taxon>
        <taxon>Pseudomonadati</taxon>
        <taxon>Pseudomonadota</taxon>
        <taxon>Betaproteobacteria</taxon>
        <taxon>Burkholderiales</taxon>
        <taxon>Burkholderiaceae</taxon>
        <taxon>Burkholderia</taxon>
        <taxon>Burkholderia cepacia complex</taxon>
        <taxon>Burkholderia orbicola</taxon>
    </lineage>
</organism>
<proteinExistence type="predicted"/>
<sequence length="135" mass="15052">MLDRGHAFRCKRTALACDEGLLASPSDVAGVIPDQAVLPLVATKSRILAGASLATFDAEIVAGLSIETVRLWASLPRMQIAVRNDSGVPYRMIAVESMRQWHCLIQWFQENRFADELSGRCFSRNKFDAIFRKLV</sequence>
<evidence type="ECO:0000313" key="1">
    <source>
        <dbReference type="EMBL" id="ABF80145.1"/>
    </source>
</evidence>
<dbReference type="HOGENOM" id="CLU_1881786_0_0_4"/>
<dbReference type="EMBL" id="CP000379">
    <property type="protein sequence ID" value="ABF80145.1"/>
    <property type="molecule type" value="Genomic_DNA"/>
</dbReference>